<reference evidence="2" key="2">
    <citation type="submission" date="2021-04" db="EMBL/GenBank/DDBJ databases">
        <authorList>
            <person name="Dong X."/>
        </authorList>
    </citation>
    <scope>NUCLEOTIDE SEQUENCE</scope>
    <source>
        <strain evidence="2">ZWT</strain>
    </source>
</reference>
<accession>A0A9J6P5B0</accession>
<reference evidence="2" key="1">
    <citation type="journal article" date="2021" name="mSystems">
        <title>Bacteria and Archaea Synergistically Convert Glycine Betaine to Biogenic Methane in the Formosa Cold Seep of the South China Sea.</title>
        <authorList>
            <person name="Li L."/>
            <person name="Zhang W."/>
            <person name="Zhang S."/>
            <person name="Song L."/>
            <person name="Sun Q."/>
            <person name="Zhang H."/>
            <person name="Xiang H."/>
            <person name="Dong X."/>
        </authorList>
    </citation>
    <scope>NUCLEOTIDE SEQUENCE</scope>
    <source>
        <strain evidence="2">ZWT</strain>
    </source>
</reference>
<sequence>MIEDYIPVIIIHLILSIIFLFLGFLVKKYKLGNIISGFNPKKDDPDIICPLFGENFIFLGILGLVLIIISYFAKGMISLKFFSITYYTILTVVVINIYYRMHIIRKNSNQ</sequence>
<dbReference type="AlphaFoldDB" id="A0A9J6P5B0"/>
<organism evidence="2 3">
    <name type="scientific">Oceanirhabdus seepicola</name>
    <dbReference type="NCBI Taxonomy" id="2828781"/>
    <lineage>
        <taxon>Bacteria</taxon>
        <taxon>Bacillati</taxon>
        <taxon>Bacillota</taxon>
        <taxon>Clostridia</taxon>
        <taxon>Eubacteriales</taxon>
        <taxon>Clostridiaceae</taxon>
        <taxon>Oceanirhabdus</taxon>
    </lineage>
</organism>
<evidence type="ECO:0000256" key="1">
    <source>
        <dbReference type="SAM" id="Phobius"/>
    </source>
</evidence>
<keyword evidence="1" id="KW-1133">Transmembrane helix</keyword>
<dbReference type="RefSeq" id="WP_250860091.1">
    <property type="nucleotide sequence ID" value="NZ_JAGSOJ010000003.1"/>
</dbReference>
<protein>
    <recommendedName>
        <fullName evidence="4">DUF3784 domain-containing protein</fullName>
    </recommendedName>
</protein>
<comment type="caution">
    <text evidence="2">The sequence shown here is derived from an EMBL/GenBank/DDBJ whole genome shotgun (WGS) entry which is preliminary data.</text>
</comment>
<keyword evidence="1" id="KW-0812">Transmembrane</keyword>
<keyword evidence="3" id="KW-1185">Reference proteome</keyword>
<dbReference type="Pfam" id="PF12650">
    <property type="entry name" value="DUF3784"/>
    <property type="match status" value="1"/>
</dbReference>
<evidence type="ECO:0000313" key="3">
    <source>
        <dbReference type="Proteomes" id="UP001056429"/>
    </source>
</evidence>
<keyword evidence="1" id="KW-0472">Membrane</keyword>
<name>A0A9J6P5B0_9CLOT</name>
<dbReference type="Proteomes" id="UP001056429">
    <property type="component" value="Unassembled WGS sequence"/>
</dbReference>
<gene>
    <name evidence="2" type="ORF">KDK92_14715</name>
</gene>
<feature type="transmembrane region" description="Helical" evidence="1">
    <location>
        <begin position="79"/>
        <end position="99"/>
    </location>
</feature>
<proteinExistence type="predicted"/>
<evidence type="ECO:0000313" key="2">
    <source>
        <dbReference type="EMBL" id="MCM1990981.1"/>
    </source>
</evidence>
<evidence type="ECO:0008006" key="4">
    <source>
        <dbReference type="Google" id="ProtNLM"/>
    </source>
</evidence>
<feature type="transmembrane region" description="Helical" evidence="1">
    <location>
        <begin position="47"/>
        <end position="73"/>
    </location>
</feature>
<dbReference type="InterPro" id="IPR017259">
    <property type="entry name" value="UCP037672"/>
</dbReference>
<feature type="transmembrane region" description="Helical" evidence="1">
    <location>
        <begin position="6"/>
        <end position="26"/>
    </location>
</feature>
<dbReference type="EMBL" id="JAGSOJ010000003">
    <property type="protein sequence ID" value="MCM1990981.1"/>
    <property type="molecule type" value="Genomic_DNA"/>
</dbReference>